<keyword evidence="3" id="KW-0597">Phosphoprotein</keyword>
<dbReference type="PROSITE" id="PS00107">
    <property type="entry name" value="PROTEIN_KINASE_ATP"/>
    <property type="match status" value="1"/>
</dbReference>
<evidence type="ECO:0000256" key="1">
    <source>
        <dbReference type="ARBA" id="ARBA00012513"/>
    </source>
</evidence>
<feature type="compositionally biased region" description="Basic and acidic residues" evidence="11">
    <location>
        <begin position="50"/>
        <end position="70"/>
    </location>
</feature>
<dbReference type="PANTHER" id="PTHR22988">
    <property type="entry name" value="MYOTONIC DYSTROPHY S/T KINASE-RELATED"/>
    <property type="match status" value="1"/>
</dbReference>
<keyword evidence="6 14" id="KW-0418">Kinase</keyword>
<dbReference type="Pfam" id="PF00069">
    <property type="entry name" value="Pkinase"/>
    <property type="match status" value="1"/>
</dbReference>
<dbReference type="InterPro" id="IPR000719">
    <property type="entry name" value="Prot_kinase_dom"/>
</dbReference>
<evidence type="ECO:0000256" key="2">
    <source>
        <dbReference type="ARBA" id="ARBA00022527"/>
    </source>
</evidence>
<proteinExistence type="predicted"/>
<dbReference type="InterPro" id="IPR017441">
    <property type="entry name" value="Protein_kinase_ATP_BS"/>
</dbReference>
<dbReference type="GO" id="GO:0005524">
    <property type="term" value="F:ATP binding"/>
    <property type="evidence" value="ECO:0007669"/>
    <property type="project" value="UniProtKB-UniRule"/>
</dbReference>
<evidence type="ECO:0000313" key="14">
    <source>
        <dbReference type="EMBL" id="KAJ3452715.1"/>
    </source>
</evidence>
<feature type="compositionally biased region" description="Basic residues" evidence="11">
    <location>
        <begin position="1"/>
        <end position="14"/>
    </location>
</feature>
<feature type="binding site" evidence="10">
    <location>
        <position position="212"/>
    </location>
    <ligand>
        <name>ATP</name>
        <dbReference type="ChEBI" id="CHEBI:30616"/>
    </ligand>
</feature>
<keyword evidence="5 10" id="KW-0547">Nucleotide-binding</keyword>
<dbReference type="PROSITE" id="PS51285">
    <property type="entry name" value="AGC_KINASE_CTER"/>
    <property type="match status" value="1"/>
</dbReference>
<dbReference type="CDD" id="cd21742">
    <property type="entry name" value="MobB_NDR_LATS-like"/>
    <property type="match status" value="1"/>
</dbReference>
<dbReference type="SMART" id="SM00133">
    <property type="entry name" value="S_TK_X"/>
    <property type="match status" value="1"/>
</dbReference>
<evidence type="ECO:0000313" key="15">
    <source>
        <dbReference type="Proteomes" id="UP001146793"/>
    </source>
</evidence>
<feature type="compositionally biased region" description="Basic residues" evidence="11">
    <location>
        <begin position="349"/>
        <end position="359"/>
    </location>
</feature>
<feature type="compositionally biased region" description="Basic residues" evidence="11">
    <location>
        <begin position="71"/>
        <end position="96"/>
    </location>
</feature>
<evidence type="ECO:0000259" key="13">
    <source>
        <dbReference type="PROSITE" id="PS51285"/>
    </source>
</evidence>
<comment type="catalytic activity">
    <reaction evidence="9">
        <text>L-seryl-[protein] + ATP = O-phospho-L-seryl-[protein] + ADP + H(+)</text>
        <dbReference type="Rhea" id="RHEA:17989"/>
        <dbReference type="Rhea" id="RHEA-COMP:9863"/>
        <dbReference type="Rhea" id="RHEA-COMP:11604"/>
        <dbReference type="ChEBI" id="CHEBI:15378"/>
        <dbReference type="ChEBI" id="CHEBI:29999"/>
        <dbReference type="ChEBI" id="CHEBI:30616"/>
        <dbReference type="ChEBI" id="CHEBI:83421"/>
        <dbReference type="ChEBI" id="CHEBI:456216"/>
        <dbReference type="EC" id="2.7.11.1"/>
    </reaction>
</comment>
<evidence type="ECO:0000256" key="9">
    <source>
        <dbReference type="ARBA" id="ARBA00048679"/>
    </source>
</evidence>
<reference evidence="14" key="1">
    <citation type="submission" date="2022-08" db="EMBL/GenBank/DDBJ databases">
        <title>Novel sulphate-reducing endosymbionts in the free-living metamonad Anaeramoeba.</title>
        <authorList>
            <person name="Jerlstrom-Hultqvist J."/>
            <person name="Cepicka I."/>
            <person name="Gallot-Lavallee L."/>
            <person name="Salas-Leiva D."/>
            <person name="Curtis B.A."/>
            <person name="Zahonova K."/>
            <person name="Pipaliya S."/>
            <person name="Dacks J."/>
            <person name="Roger A.J."/>
        </authorList>
    </citation>
    <scope>NUCLEOTIDE SEQUENCE</scope>
    <source>
        <strain evidence="14">Busselton2</strain>
    </source>
</reference>
<dbReference type="Gene3D" id="1.10.510.10">
    <property type="entry name" value="Transferase(Phosphotransferase) domain 1"/>
    <property type="match status" value="1"/>
</dbReference>
<dbReference type="PROSITE" id="PS00108">
    <property type="entry name" value="PROTEIN_KINASE_ST"/>
    <property type="match status" value="1"/>
</dbReference>
<protein>
    <recommendedName>
        <fullName evidence="1">non-specific serine/threonine protein kinase</fullName>
        <ecNumber evidence="1">2.7.11.1</ecNumber>
    </recommendedName>
</protein>
<organism evidence="14 15">
    <name type="scientific">Anaeramoeba flamelloides</name>
    <dbReference type="NCBI Taxonomy" id="1746091"/>
    <lineage>
        <taxon>Eukaryota</taxon>
        <taxon>Metamonada</taxon>
        <taxon>Anaeramoebidae</taxon>
        <taxon>Anaeramoeba</taxon>
    </lineage>
</organism>
<keyword evidence="4" id="KW-0808">Transferase</keyword>
<dbReference type="InterPro" id="IPR059233">
    <property type="entry name" value="MobB_NdrA/B/Cbk1"/>
</dbReference>
<keyword evidence="7 10" id="KW-0067">ATP-binding</keyword>
<evidence type="ECO:0000256" key="7">
    <source>
        <dbReference type="ARBA" id="ARBA00022840"/>
    </source>
</evidence>
<evidence type="ECO:0000256" key="11">
    <source>
        <dbReference type="SAM" id="MobiDB-lite"/>
    </source>
</evidence>
<evidence type="ECO:0000256" key="4">
    <source>
        <dbReference type="ARBA" id="ARBA00022679"/>
    </source>
</evidence>
<dbReference type="AlphaFoldDB" id="A0AAV8AIE8"/>
<evidence type="ECO:0000256" key="6">
    <source>
        <dbReference type="ARBA" id="ARBA00022777"/>
    </source>
</evidence>
<comment type="caution">
    <text evidence="14">The sequence shown here is derived from an EMBL/GenBank/DDBJ whole genome shotgun (WGS) entry which is preliminary data.</text>
</comment>
<dbReference type="PROSITE" id="PS50011">
    <property type="entry name" value="PROTEIN_KINASE_DOM"/>
    <property type="match status" value="1"/>
</dbReference>
<dbReference type="FunFam" id="1.10.510.10:FF:000570">
    <property type="entry name" value="Non-specific serine/threonine protein kinase"/>
    <property type="match status" value="1"/>
</dbReference>
<dbReference type="EMBL" id="JANTQA010000008">
    <property type="protein sequence ID" value="KAJ3452715.1"/>
    <property type="molecule type" value="Genomic_DNA"/>
</dbReference>
<keyword evidence="2 14" id="KW-0723">Serine/threonine-protein kinase</keyword>
<sequence length="572" mass="67790">MSFWKIGKRKHKKTKTTEKSTPTKNKNNNKTKTKSTSSLTKKKNHKTNKSQKETKNSEESSKSPKSEITKSKKTKKTKKTKRIKKPKRTKELKKVKKEVPLDKVETNEHTIKKSKDAKQYLENYFSNLGKSSRERLQRRRDFEESLKSQKLTKKEASQIRNEFYKKENIHNKLKTKKLQASDFEILKIIGKGAFGIVCLAREKITGDVYAMKILNKQKMIKQGQVDHARTERDLMVTIDNPWIVTLYYSFQDETYLYLIMEYVVGGDMMTHLIKREILTEDETRFYIAETVAAVSKIHSMNFIHRDLKPDNLLIDKNGHILLTDFGLSKNYQNILTQMENQEEIEMPKKTKKKKSKKPQQLRQRTWKERRKLAFSTVGTPDYIAIEIFWRKGYSETCDWWSLGVIMFEMLFGFPPFASESRRETFQMILNWNDYLVFPEDIFVSEEAKDLINKLVCAPNDRLGNNGVTEIKSHPFFHGIDWDKIEKRKMTPPYIPKVNGETDTRHFEDFEDEFSDEEENFLSDEDIKQLEQFEGYTYKRVNHQQPKVFIKEWLNNFAQNENKKKIKKKKKKK</sequence>
<feature type="region of interest" description="Disordered" evidence="11">
    <location>
        <begin position="342"/>
        <end position="361"/>
    </location>
</feature>
<dbReference type="Gene3D" id="3.30.200.20">
    <property type="entry name" value="Phosphorylase Kinase, domain 1"/>
    <property type="match status" value="1"/>
</dbReference>
<evidence type="ECO:0000256" key="5">
    <source>
        <dbReference type="ARBA" id="ARBA00022741"/>
    </source>
</evidence>
<feature type="compositionally biased region" description="Basic residues" evidence="11">
    <location>
        <begin position="40"/>
        <end position="49"/>
    </location>
</feature>
<evidence type="ECO:0000259" key="12">
    <source>
        <dbReference type="PROSITE" id="PS50011"/>
    </source>
</evidence>
<dbReference type="SMART" id="SM00220">
    <property type="entry name" value="S_TKc"/>
    <property type="match status" value="1"/>
</dbReference>
<gene>
    <name evidence="14" type="ORF">M0812_04490</name>
</gene>
<dbReference type="SUPFAM" id="SSF56112">
    <property type="entry name" value="Protein kinase-like (PK-like)"/>
    <property type="match status" value="1"/>
</dbReference>
<accession>A0AAV8AIE8</accession>
<dbReference type="PANTHER" id="PTHR22988:SF76">
    <property type="entry name" value="CHROMOSOME UNDETERMINED SCAFFOLD_135, WHOLE GENOME SHOTGUN SEQUENCE"/>
    <property type="match status" value="1"/>
</dbReference>
<dbReference type="FunFam" id="3.30.200.20:FF:000192">
    <property type="entry name" value="Serine/threonine-protein kinase cot-1"/>
    <property type="match status" value="1"/>
</dbReference>
<name>A0AAV8AIE8_9EUKA</name>
<evidence type="ECO:0000256" key="8">
    <source>
        <dbReference type="ARBA" id="ARBA00047899"/>
    </source>
</evidence>
<evidence type="ECO:0000256" key="3">
    <source>
        <dbReference type="ARBA" id="ARBA00022553"/>
    </source>
</evidence>
<dbReference type="InterPro" id="IPR000961">
    <property type="entry name" value="AGC-kinase_C"/>
</dbReference>
<feature type="domain" description="AGC-kinase C-terminal" evidence="13">
    <location>
        <begin position="477"/>
        <end position="547"/>
    </location>
</feature>
<dbReference type="Proteomes" id="UP001146793">
    <property type="component" value="Unassembled WGS sequence"/>
</dbReference>
<dbReference type="InterPro" id="IPR011009">
    <property type="entry name" value="Kinase-like_dom_sf"/>
</dbReference>
<feature type="region of interest" description="Disordered" evidence="11">
    <location>
        <begin position="1"/>
        <end position="100"/>
    </location>
</feature>
<dbReference type="GO" id="GO:0004674">
    <property type="term" value="F:protein serine/threonine kinase activity"/>
    <property type="evidence" value="ECO:0007669"/>
    <property type="project" value="UniProtKB-KW"/>
</dbReference>
<comment type="catalytic activity">
    <reaction evidence="8">
        <text>L-threonyl-[protein] + ATP = O-phospho-L-threonyl-[protein] + ADP + H(+)</text>
        <dbReference type="Rhea" id="RHEA:46608"/>
        <dbReference type="Rhea" id="RHEA-COMP:11060"/>
        <dbReference type="Rhea" id="RHEA-COMP:11605"/>
        <dbReference type="ChEBI" id="CHEBI:15378"/>
        <dbReference type="ChEBI" id="CHEBI:30013"/>
        <dbReference type="ChEBI" id="CHEBI:30616"/>
        <dbReference type="ChEBI" id="CHEBI:61977"/>
        <dbReference type="ChEBI" id="CHEBI:456216"/>
        <dbReference type="EC" id="2.7.11.1"/>
    </reaction>
</comment>
<dbReference type="InterPro" id="IPR050839">
    <property type="entry name" value="Rho-assoc_Ser/Thr_Kinase"/>
</dbReference>
<dbReference type="InterPro" id="IPR008271">
    <property type="entry name" value="Ser/Thr_kinase_AS"/>
</dbReference>
<evidence type="ECO:0000256" key="10">
    <source>
        <dbReference type="PROSITE-ProRule" id="PRU10141"/>
    </source>
</evidence>
<feature type="domain" description="Protein kinase" evidence="12">
    <location>
        <begin position="183"/>
        <end position="476"/>
    </location>
</feature>
<dbReference type="EC" id="2.7.11.1" evidence="1"/>